<feature type="transmembrane region" description="Helical" evidence="1">
    <location>
        <begin position="84"/>
        <end position="108"/>
    </location>
</feature>
<reference evidence="4" key="3">
    <citation type="journal article" date="2011" name="PLoS ONE">
        <title>Genome sequence of a mesophilic hydrogenotrophic methanogen Methanocella paludicola, the first cultivated representative of the order Methanocellales.</title>
        <authorList>
            <person name="Sakai S."/>
            <person name="Takaki Y."/>
            <person name="Shimamura S."/>
            <person name="Sekine M."/>
            <person name="Tajima T."/>
            <person name="Kosugi H."/>
            <person name="Ichikawa N."/>
            <person name="Tasumi E."/>
            <person name="Hiraki A.T."/>
            <person name="Shimizu A."/>
            <person name="Kato Y."/>
            <person name="Nishiko R."/>
            <person name="Mori K."/>
            <person name="Fujita N."/>
            <person name="Imachi H."/>
            <person name="Takai K."/>
        </authorList>
    </citation>
    <scope>NUCLEOTIDE SEQUENCE [LARGE SCALE GENOMIC DNA]</scope>
    <source>
        <strain evidence="4">DSM 17711 / JCM 13418 / NBRC 101707 / SANAE</strain>
    </source>
</reference>
<keyword evidence="1" id="KW-0472">Membrane</keyword>
<feature type="transmembrane region" description="Helical" evidence="1">
    <location>
        <begin position="282"/>
        <end position="302"/>
    </location>
</feature>
<feature type="transmembrane region" description="Helical" evidence="1">
    <location>
        <begin position="55"/>
        <end position="72"/>
    </location>
</feature>
<dbReference type="eggNOG" id="arCOG02769">
    <property type="taxonomic scope" value="Archaea"/>
</dbReference>
<sequence>MSGYRKGTRKEKVPRIREFEVGGFKVPPALLISSLLAALYVLFLLGGQLEKGQDAIILSAFSVLSFAVFAYLSRSGSVVGLRNFIHLIDAFLALSLLTFIVDAASYFGVLPAMSGLMQPLTMSFIFAVLSALLIWLVLYFEKGDLDDDFIRDSSRSSMLYGAAAFVLCIVLGLGVLYFAFGGSAMSFNSLGYLAWMTIIFSLLLGISEEAWFRGLILSRMEPLAGEKRANILQALIFGVFEAFAVYAISPQLIYLPVIFVAGSLLGYYFGRLTLKEESIVPAALYHAGFYVLIGLPLFAGIAKYL</sequence>
<keyword evidence="1" id="KW-1133">Transmembrane helix</keyword>
<feature type="transmembrane region" description="Helical" evidence="1">
    <location>
        <begin position="253"/>
        <end position="270"/>
    </location>
</feature>
<keyword evidence="4" id="KW-1185">Reference proteome</keyword>
<reference evidence="3 4" key="1">
    <citation type="journal article" date="2007" name="Appl. Environ. Microbiol.">
        <title>Isolation of key methanogens for global methane emission from rice paddy fields: a novel isolate affiliated with the clone cluster rice cluster I.</title>
        <authorList>
            <person name="Sakai S."/>
            <person name="Imachi H."/>
            <person name="Sekiguchi Y."/>
            <person name="Ohashi A."/>
            <person name="Harada H."/>
            <person name="Kamagata Y."/>
        </authorList>
    </citation>
    <scope>NUCLEOTIDE SEQUENCE [LARGE SCALE GENOMIC DNA]</scope>
    <source>
        <strain evidence="4">DSM 17711 / JCM 13418 / NBRC 101707 / SANAE</strain>
    </source>
</reference>
<dbReference type="InParanoid" id="D1YXQ2"/>
<dbReference type="Pfam" id="PF02517">
    <property type="entry name" value="Rce1-like"/>
    <property type="match status" value="1"/>
</dbReference>
<dbReference type="Proteomes" id="UP000001882">
    <property type="component" value="Chromosome"/>
</dbReference>
<dbReference type="STRING" id="304371.MCP_1152"/>
<dbReference type="KEGG" id="mpd:MCP_1152"/>
<name>D1YXQ2_METPS</name>
<dbReference type="AlphaFoldDB" id="D1YXQ2"/>
<feature type="transmembrane region" description="Helical" evidence="1">
    <location>
        <begin position="192"/>
        <end position="217"/>
    </location>
</feature>
<evidence type="ECO:0000313" key="4">
    <source>
        <dbReference type="Proteomes" id="UP000001882"/>
    </source>
</evidence>
<dbReference type="EMBL" id="AP011532">
    <property type="protein sequence ID" value="BAI61224.1"/>
    <property type="molecule type" value="Genomic_DNA"/>
</dbReference>
<feature type="domain" description="CAAX prenyl protease 2/Lysostaphin resistance protein A-like" evidence="2">
    <location>
        <begin position="193"/>
        <end position="289"/>
    </location>
</feature>
<evidence type="ECO:0000313" key="3">
    <source>
        <dbReference type="EMBL" id="BAI61224.1"/>
    </source>
</evidence>
<feature type="transmembrane region" description="Helical" evidence="1">
    <location>
        <begin position="229"/>
        <end position="247"/>
    </location>
</feature>
<dbReference type="GO" id="GO:0004175">
    <property type="term" value="F:endopeptidase activity"/>
    <property type="evidence" value="ECO:0007669"/>
    <property type="project" value="UniProtKB-ARBA"/>
</dbReference>
<evidence type="ECO:0000256" key="1">
    <source>
        <dbReference type="SAM" id="Phobius"/>
    </source>
</evidence>
<feature type="transmembrane region" description="Helical" evidence="1">
    <location>
        <begin position="120"/>
        <end position="138"/>
    </location>
</feature>
<feature type="transmembrane region" description="Helical" evidence="1">
    <location>
        <begin position="159"/>
        <end position="180"/>
    </location>
</feature>
<feature type="transmembrane region" description="Helical" evidence="1">
    <location>
        <begin position="21"/>
        <end position="43"/>
    </location>
</feature>
<evidence type="ECO:0000259" key="2">
    <source>
        <dbReference type="Pfam" id="PF02517"/>
    </source>
</evidence>
<proteinExistence type="predicted"/>
<reference evidence="3 4" key="2">
    <citation type="journal article" date="2008" name="Int. J. Syst. Evol. Microbiol.">
        <title>Methanocella paludicola gen. nov., sp. nov., a methane-producing archaeon, the first isolate of the lineage 'Rice Cluster I', and proposal of the new archaeal order Methanocellales ord. nov.</title>
        <authorList>
            <person name="Sakai S."/>
            <person name="Imachi H."/>
            <person name="Hanada S."/>
            <person name="Ohashi A."/>
            <person name="Harada H."/>
            <person name="Kamagata Y."/>
        </authorList>
    </citation>
    <scope>NUCLEOTIDE SEQUENCE [LARGE SCALE GENOMIC DNA]</scope>
    <source>
        <strain evidence="4">DSM 17711 / JCM 13418 / NBRC 101707 / SANAE</strain>
    </source>
</reference>
<accession>D1YXQ2</accession>
<dbReference type="GO" id="GO:0080120">
    <property type="term" value="P:CAAX-box protein maturation"/>
    <property type="evidence" value="ECO:0007669"/>
    <property type="project" value="UniProtKB-ARBA"/>
</dbReference>
<dbReference type="RefSeq" id="WP_012899903.1">
    <property type="nucleotide sequence ID" value="NC_013665.1"/>
</dbReference>
<gene>
    <name evidence="3" type="ordered locus">MCP_1152</name>
</gene>
<organism evidence="3 4">
    <name type="scientific">Methanocella paludicola (strain DSM 17711 / JCM 13418 / NBRC 101707 / SANAE)</name>
    <dbReference type="NCBI Taxonomy" id="304371"/>
    <lineage>
        <taxon>Archaea</taxon>
        <taxon>Methanobacteriati</taxon>
        <taxon>Methanobacteriota</taxon>
        <taxon>Stenosarchaea group</taxon>
        <taxon>Methanomicrobia</taxon>
        <taxon>Methanocellales</taxon>
        <taxon>Methanocellaceae</taxon>
        <taxon>Methanocella</taxon>
    </lineage>
</organism>
<dbReference type="OrthoDB" id="382819at2157"/>
<dbReference type="GeneID" id="8681154"/>
<dbReference type="InterPro" id="IPR003675">
    <property type="entry name" value="Rce1/LyrA-like_dom"/>
</dbReference>
<keyword evidence="1" id="KW-0812">Transmembrane</keyword>
<protein>
    <recommendedName>
        <fullName evidence="2">CAAX prenyl protease 2/Lysostaphin resistance protein A-like domain-containing protein</fullName>
    </recommendedName>
</protein>